<evidence type="ECO:0000313" key="1">
    <source>
        <dbReference type="EMBL" id="KAI5070588.1"/>
    </source>
</evidence>
<protein>
    <submittedName>
        <fullName evidence="1">Uncharacterized protein</fullName>
    </submittedName>
</protein>
<proteinExistence type="predicted"/>
<evidence type="ECO:0000313" key="2">
    <source>
        <dbReference type="Proteomes" id="UP000886520"/>
    </source>
</evidence>
<keyword evidence="2" id="KW-1185">Reference proteome</keyword>
<organism evidence="1 2">
    <name type="scientific">Adiantum capillus-veneris</name>
    <name type="common">Maidenhair fern</name>
    <dbReference type="NCBI Taxonomy" id="13818"/>
    <lineage>
        <taxon>Eukaryota</taxon>
        <taxon>Viridiplantae</taxon>
        <taxon>Streptophyta</taxon>
        <taxon>Embryophyta</taxon>
        <taxon>Tracheophyta</taxon>
        <taxon>Polypodiopsida</taxon>
        <taxon>Polypodiidae</taxon>
        <taxon>Polypodiales</taxon>
        <taxon>Pteridineae</taxon>
        <taxon>Pteridaceae</taxon>
        <taxon>Vittarioideae</taxon>
        <taxon>Adiantum</taxon>
    </lineage>
</organism>
<name>A0A9D4UME7_ADICA</name>
<dbReference type="EMBL" id="JABFUD020000014">
    <property type="protein sequence ID" value="KAI5070588.1"/>
    <property type="molecule type" value="Genomic_DNA"/>
</dbReference>
<sequence>MSAPERIHVLEWQLLHALTLVENYPHQVSHFITPLHSFELFTLCYFEISHVTQGVQGRQLLQ</sequence>
<accession>A0A9D4UME7</accession>
<dbReference type="AlphaFoldDB" id="A0A9D4UME7"/>
<reference evidence="1" key="1">
    <citation type="submission" date="2021-01" db="EMBL/GenBank/DDBJ databases">
        <title>Adiantum capillus-veneris genome.</title>
        <authorList>
            <person name="Fang Y."/>
            <person name="Liao Q."/>
        </authorList>
    </citation>
    <scope>NUCLEOTIDE SEQUENCE</scope>
    <source>
        <strain evidence="1">H3</strain>
        <tissue evidence="1">Leaf</tissue>
    </source>
</reference>
<comment type="caution">
    <text evidence="1">The sequence shown here is derived from an EMBL/GenBank/DDBJ whole genome shotgun (WGS) entry which is preliminary data.</text>
</comment>
<gene>
    <name evidence="1" type="ORF">GOP47_0014931</name>
</gene>
<dbReference type="Proteomes" id="UP000886520">
    <property type="component" value="Chromosome 14"/>
</dbReference>